<dbReference type="AlphaFoldDB" id="A0A8X6FTE4"/>
<organism evidence="2 3">
    <name type="scientific">Trichonephila clavata</name>
    <name type="common">Joro spider</name>
    <name type="synonym">Nephila clavata</name>
    <dbReference type="NCBI Taxonomy" id="2740835"/>
    <lineage>
        <taxon>Eukaryota</taxon>
        <taxon>Metazoa</taxon>
        <taxon>Ecdysozoa</taxon>
        <taxon>Arthropoda</taxon>
        <taxon>Chelicerata</taxon>
        <taxon>Arachnida</taxon>
        <taxon>Araneae</taxon>
        <taxon>Araneomorphae</taxon>
        <taxon>Entelegynae</taxon>
        <taxon>Araneoidea</taxon>
        <taxon>Nephilidae</taxon>
        <taxon>Trichonephila</taxon>
    </lineage>
</organism>
<feature type="compositionally biased region" description="Low complexity" evidence="1">
    <location>
        <begin position="55"/>
        <end position="69"/>
    </location>
</feature>
<accession>A0A8X6FTE4</accession>
<comment type="caution">
    <text evidence="2">The sequence shown here is derived from an EMBL/GenBank/DDBJ whole genome shotgun (WGS) entry which is preliminary data.</text>
</comment>
<gene>
    <name evidence="2" type="ORF">TNCT_373611</name>
</gene>
<dbReference type="Proteomes" id="UP000887116">
    <property type="component" value="Unassembled WGS sequence"/>
</dbReference>
<evidence type="ECO:0000313" key="3">
    <source>
        <dbReference type="Proteomes" id="UP000887116"/>
    </source>
</evidence>
<protein>
    <submittedName>
        <fullName evidence="2">Uncharacterized protein</fullName>
    </submittedName>
</protein>
<feature type="compositionally biased region" description="Polar residues" evidence="1">
    <location>
        <begin position="43"/>
        <end position="53"/>
    </location>
</feature>
<name>A0A8X6FTE4_TRICU</name>
<evidence type="ECO:0000313" key="2">
    <source>
        <dbReference type="EMBL" id="GFQ87987.1"/>
    </source>
</evidence>
<feature type="region of interest" description="Disordered" evidence="1">
    <location>
        <begin position="43"/>
        <end position="69"/>
    </location>
</feature>
<proteinExistence type="predicted"/>
<dbReference type="EMBL" id="BMAO01023316">
    <property type="protein sequence ID" value="GFQ87987.1"/>
    <property type="molecule type" value="Genomic_DNA"/>
</dbReference>
<dbReference type="OrthoDB" id="6471588at2759"/>
<sequence length="134" mass="14640">MFRGSGLHVKVLDRNENPNINSSQIKPGLSFAQALTPIIQHQMATPVSESSASEKPAPNKNTANNKATANVNPIQDQEFSIFHAIIELQNIFNLFPALLPEMKKSYNSPNPADKLGCLIKGICSSLNNININNE</sequence>
<keyword evidence="3" id="KW-1185">Reference proteome</keyword>
<reference evidence="2" key="1">
    <citation type="submission" date="2020-07" db="EMBL/GenBank/DDBJ databases">
        <title>Multicomponent nature underlies the extraordinary mechanical properties of spider dragline silk.</title>
        <authorList>
            <person name="Kono N."/>
            <person name="Nakamura H."/>
            <person name="Mori M."/>
            <person name="Yoshida Y."/>
            <person name="Ohtoshi R."/>
            <person name="Malay A.D."/>
            <person name="Moran D.A.P."/>
            <person name="Tomita M."/>
            <person name="Numata K."/>
            <person name="Arakawa K."/>
        </authorList>
    </citation>
    <scope>NUCLEOTIDE SEQUENCE</scope>
</reference>
<evidence type="ECO:0000256" key="1">
    <source>
        <dbReference type="SAM" id="MobiDB-lite"/>
    </source>
</evidence>